<dbReference type="PROSITE" id="PS00028">
    <property type="entry name" value="ZINC_FINGER_C2H2_1"/>
    <property type="match status" value="3"/>
</dbReference>
<dbReference type="GO" id="GO:0008270">
    <property type="term" value="F:zinc ion binding"/>
    <property type="evidence" value="ECO:0007669"/>
    <property type="project" value="UniProtKB-KW"/>
</dbReference>
<evidence type="ECO:0000313" key="10">
    <source>
        <dbReference type="EMBL" id="KAI1702691.1"/>
    </source>
</evidence>
<keyword evidence="5" id="KW-0862">Zinc</keyword>
<feature type="compositionally biased region" description="Basic residues" evidence="8">
    <location>
        <begin position="147"/>
        <end position="159"/>
    </location>
</feature>
<evidence type="ECO:0000256" key="4">
    <source>
        <dbReference type="ARBA" id="ARBA00022771"/>
    </source>
</evidence>
<dbReference type="PANTHER" id="PTHR24406">
    <property type="entry name" value="TRANSCRIPTIONAL REPRESSOR CTCFL-RELATED"/>
    <property type="match status" value="1"/>
</dbReference>
<gene>
    <name evidence="10" type="ORF">DdX_15370</name>
</gene>
<dbReference type="EMBL" id="JAKKPZ010000095">
    <property type="protein sequence ID" value="KAI1702691.1"/>
    <property type="molecule type" value="Genomic_DNA"/>
</dbReference>
<dbReference type="SMART" id="SM00355">
    <property type="entry name" value="ZnF_C2H2"/>
    <property type="match status" value="11"/>
</dbReference>
<name>A0AAD4R117_9BILA</name>
<feature type="region of interest" description="Disordered" evidence="8">
    <location>
        <begin position="1106"/>
        <end position="1157"/>
    </location>
</feature>
<dbReference type="InterPro" id="IPR013087">
    <property type="entry name" value="Znf_C2H2_type"/>
</dbReference>
<evidence type="ECO:0000256" key="6">
    <source>
        <dbReference type="ARBA" id="ARBA00023242"/>
    </source>
</evidence>
<keyword evidence="2" id="KW-0479">Metal-binding</keyword>
<evidence type="ECO:0000256" key="2">
    <source>
        <dbReference type="ARBA" id="ARBA00022723"/>
    </source>
</evidence>
<feature type="region of interest" description="Disordered" evidence="8">
    <location>
        <begin position="1"/>
        <end position="172"/>
    </location>
</feature>
<evidence type="ECO:0000259" key="9">
    <source>
        <dbReference type="PROSITE" id="PS50157"/>
    </source>
</evidence>
<accession>A0AAD4R117</accession>
<keyword evidence="4 7" id="KW-0863">Zinc-finger</keyword>
<comment type="caution">
    <text evidence="10">The sequence shown here is derived from an EMBL/GenBank/DDBJ whole genome shotgun (WGS) entry which is preliminary data.</text>
</comment>
<proteinExistence type="predicted"/>
<evidence type="ECO:0000256" key="5">
    <source>
        <dbReference type="ARBA" id="ARBA00022833"/>
    </source>
</evidence>
<organism evidence="10 11">
    <name type="scientific">Ditylenchus destructor</name>
    <dbReference type="NCBI Taxonomy" id="166010"/>
    <lineage>
        <taxon>Eukaryota</taxon>
        <taxon>Metazoa</taxon>
        <taxon>Ecdysozoa</taxon>
        <taxon>Nematoda</taxon>
        <taxon>Chromadorea</taxon>
        <taxon>Rhabditida</taxon>
        <taxon>Tylenchina</taxon>
        <taxon>Tylenchomorpha</taxon>
        <taxon>Sphaerularioidea</taxon>
        <taxon>Anguinidae</taxon>
        <taxon>Anguininae</taxon>
        <taxon>Ditylenchus</taxon>
    </lineage>
</organism>
<protein>
    <submittedName>
        <fullName evidence="10">Histone-lysine N-methyltransferase PRDM9</fullName>
    </submittedName>
</protein>
<feature type="region of interest" description="Disordered" evidence="8">
    <location>
        <begin position="584"/>
        <end position="605"/>
    </location>
</feature>
<feature type="compositionally biased region" description="Basic and acidic residues" evidence="8">
    <location>
        <begin position="1106"/>
        <end position="1118"/>
    </location>
</feature>
<keyword evidence="3" id="KW-0677">Repeat</keyword>
<keyword evidence="6" id="KW-0539">Nucleus</keyword>
<feature type="compositionally biased region" description="Polar residues" evidence="8">
    <location>
        <begin position="92"/>
        <end position="104"/>
    </location>
</feature>
<feature type="compositionally biased region" description="Acidic residues" evidence="8">
    <location>
        <begin position="55"/>
        <end position="68"/>
    </location>
</feature>
<evidence type="ECO:0000256" key="7">
    <source>
        <dbReference type="PROSITE-ProRule" id="PRU00042"/>
    </source>
</evidence>
<evidence type="ECO:0000256" key="3">
    <source>
        <dbReference type="ARBA" id="ARBA00022737"/>
    </source>
</evidence>
<feature type="domain" description="C2H2-type" evidence="9">
    <location>
        <begin position="685"/>
        <end position="708"/>
    </location>
</feature>
<sequence length="1568" mass="178447">MLDESDLEMSDDQDIEDKLLDDALGSFGSGYFGSEEREAIESNPVPDRVPLLLTDDFEPEDETDDEAEEAPKADQSEAQNNSETIEPKKAAGSQNGPNEESSAQAKPMRRKRKPPPEPVRRSTRIPKPILKDKSPDTCAQHVVNKSAGKKGKRPAKKVHKPEQQDPDKFVPEINHKMPRTSIHRNAIKSEFDEFSDDDYLTFADSTYFGLNNDNEIEILLESCGSNGLETFNDRKRTAVNLDDISTVPEKQLRSNSQEQMSNPGSYALNHARTVSIKDEVLEDISGKQIIKTEPFEINECFLSDHAYAQNQSSLNLDQIDRQQVDRPASDKNQAQMLSDENPQGRILYCFICVQPQNGIVQLCEHLSTHPENWSVCQMCVHQGRWNRPPFAKIGILDFYKHMKTHHVLIRQNTAMCPNCQFESTVGDPFERFNEVFRHMIYECEGVVFCMLCNDFQLSKVTSQGVEQLLRHRWKQHRPLMDRFICSACKTGFYARDLFWKHQCTPAIRCVCNQSIRFLNEQEYILHSKNSPFSSATLTDNVHHQKVRTYIEPARSKRRMEINPLYDALLRDKLRSLIDAAQEARAEQEMGRQSKSSPKNPQRAAYLRRLRQTRVNLRRRDTNERRRDCREALNAIIDAVCENELANGEVEELFNWSKGHSRMSTAQESDIIELPSRAPSQISSNTKCTDCNITFSGAFDLLQHKRQEHGFADKLFEFPLDVTCYLCVLCSVAFQQVSDHEMHKQRHKEALQGCRQCSAVATSSIDYDNHRQIHINPRLAVYACSSCRVHYHNEFNLMFHLAETHQTILAFFCKQCNLCSTDAQVLITHFVQKRCGNKVSIDFLGMCDAAQVRFQPHNVYNFMKQRGREKKLKIVMAAKCPHPKAMLAASEPLITCRTCNCPIRKSRWQEMFEDPNDPMVSVVAHDETGVLDQRLNCDRVLALAKRYKLLAFDGKSQDAKKDLTKDPAKTVLGTMPDRFRIPTKIPAGSFASGSLNVSAFNATMMPPETSGLNQIRVVGSSRLLPARVEQNRTVVRYNIPRGLKPPPGYQALLPGLYPTHQQHLLPPLPHLQQVPPVVRRPIPPGYVSFPQMMGPRYRIREPIHSLEEKKNSAAKETPRPRSSSQELKKKREPKPRISETMVNIDAKSAEKTHPSIKGPTISARALSIEAGPHVTTPKVAANQVPISSGNSRRNASASFDQALQNASRQEMMDIAMERRLQDHRQIQTPGPSGHATLAVRPKILGNPVMIPRNGNFNDKKWLVPNQNVRRSVPGVRVSPAVLVPKSAGLSSLELQSAVRSIHSSSSSHPTHVYEMGANTWKTTVLNNPQFIERRVQFMRTKPESKVYLCARCNTTQVSQMDAVMHQIDKHGIKGVRYQLTCPICHLKYNNLMDFYAHITEQPRHMMEKSEWCNFKFKSQADAEKHSTEHEKYFQREAKSDIKCCGICGTVRDFWVAQSITTGQFVDHTAFHGFNTAVVCKICDVVHVNNPNHAQHFITRHLTVDFSNGPGNHSYTCKACSEVLNKQDFIEHFKKRHMFTIVEYVCPDESEFLTVSASAELEFRFKQKSK</sequence>
<reference evidence="10" key="1">
    <citation type="submission" date="2022-01" db="EMBL/GenBank/DDBJ databases">
        <title>Genome Sequence Resource for Two Populations of Ditylenchus destructor, the Migratory Endoparasitic Phytonematode.</title>
        <authorList>
            <person name="Zhang H."/>
            <person name="Lin R."/>
            <person name="Xie B."/>
        </authorList>
    </citation>
    <scope>NUCLEOTIDE SEQUENCE</scope>
    <source>
        <strain evidence="10">BazhouSP</strain>
    </source>
</reference>
<keyword evidence="11" id="KW-1185">Reference proteome</keyword>
<dbReference type="Proteomes" id="UP001201812">
    <property type="component" value="Unassembled WGS sequence"/>
</dbReference>
<dbReference type="GO" id="GO:0005634">
    <property type="term" value="C:nucleus"/>
    <property type="evidence" value="ECO:0007669"/>
    <property type="project" value="UniProtKB-SubCell"/>
</dbReference>
<dbReference type="InterPro" id="IPR050888">
    <property type="entry name" value="ZnF_C2H2-type_TF"/>
</dbReference>
<evidence type="ECO:0000256" key="8">
    <source>
        <dbReference type="SAM" id="MobiDB-lite"/>
    </source>
</evidence>
<feature type="compositionally biased region" description="Basic and acidic residues" evidence="8">
    <location>
        <begin position="1125"/>
        <end position="1136"/>
    </location>
</feature>
<evidence type="ECO:0000256" key="1">
    <source>
        <dbReference type="ARBA" id="ARBA00004123"/>
    </source>
</evidence>
<comment type="subcellular location">
    <subcellularLocation>
        <location evidence="1">Nucleus</location>
    </subcellularLocation>
</comment>
<feature type="compositionally biased region" description="Acidic residues" evidence="8">
    <location>
        <begin position="1"/>
        <end position="15"/>
    </location>
</feature>
<feature type="compositionally biased region" description="Basic and acidic residues" evidence="8">
    <location>
        <begin position="160"/>
        <end position="172"/>
    </location>
</feature>
<evidence type="ECO:0000313" key="11">
    <source>
        <dbReference type="Proteomes" id="UP001201812"/>
    </source>
</evidence>
<dbReference type="PROSITE" id="PS50157">
    <property type="entry name" value="ZINC_FINGER_C2H2_2"/>
    <property type="match status" value="1"/>
</dbReference>